<dbReference type="EMBL" id="CP018799">
    <property type="protein sequence ID" value="ATX80317.1"/>
    <property type="molecule type" value="Genomic_DNA"/>
</dbReference>
<dbReference type="SUPFAM" id="SSF53300">
    <property type="entry name" value="vWA-like"/>
    <property type="match status" value="1"/>
</dbReference>
<keyword evidence="4" id="KW-0812">Transmembrane</keyword>
<evidence type="ECO:0000256" key="3">
    <source>
        <dbReference type="SAM" id="Coils"/>
    </source>
</evidence>
<dbReference type="PANTHER" id="PTHR10004">
    <property type="entry name" value="OS06G0538200 PROTEIN"/>
    <property type="match status" value="1"/>
</dbReference>
<feature type="coiled-coil region" evidence="3">
    <location>
        <begin position="270"/>
        <end position="330"/>
    </location>
</feature>
<dbReference type="InterPro" id="IPR002035">
    <property type="entry name" value="VWF_A"/>
</dbReference>
<evidence type="ECO:0000259" key="5">
    <source>
        <dbReference type="PROSITE" id="PS50234"/>
    </source>
</evidence>
<dbReference type="KEGG" id="maes:Ga0123461_1910"/>
<dbReference type="GO" id="GO:0003677">
    <property type="term" value="F:DNA binding"/>
    <property type="evidence" value="ECO:0007669"/>
    <property type="project" value="InterPro"/>
</dbReference>
<gene>
    <name evidence="6" type="ORF">Ga0123461_1910</name>
</gene>
<comment type="similarity">
    <text evidence="2">Belongs to the histone H1/H5 family. HCT subfamily.</text>
</comment>
<dbReference type="GO" id="GO:0030261">
    <property type="term" value="P:chromosome condensation"/>
    <property type="evidence" value="ECO:0007669"/>
    <property type="project" value="InterPro"/>
</dbReference>
<dbReference type="PROSITE" id="PS50234">
    <property type="entry name" value="VWFA"/>
    <property type="match status" value="1"/>
</dbReference>
<dbReference type="Pfam" id="PF07382">
    <property type="entry name" value="HC2"/>
    <property type="match status" value="1"/>
</dbReference>
<protein>
    <submittedName>
        <fullName evidence="6">Histone H1-like nucleoprotein HC2</fullName>
    </submittedName>
</protein>
<dbReference type="GO" id="GO:0030527">
    <property type="term" value="F:structural constituent of chromatin"/>
    <property type="evidence" value="ECO:0007669"/>
    <property type="project" value="InterPro"/>
</dbReference>
<keyword evidence="7" id="KW-1185">Reference proteome</keyword>
<evidence type="ECO:0000256" key="1">
    <source>
        <dbReference type="ARBA" id="ARBA00002344"/>
    </source>
</evidence>
<organism evidence="6 7">
    <name type="scientific">Mariprofundus aestuarium</name>
    <dbReference type="NCBI Taxonomy" id="1921086"/>
    <lineage>
        <taxon>Bacteria</taxon>
        <taxon>Pseudomonadati</taxon>
        <taxon>Pseudomonadota</taxon>
        <taxon>Candidatius Mariprofundia</taxon>
        <taxon>Mariprofundales</taxon>
        <taxon>Mariprofundaceae</taxon>
        <taxon>Mariprofundus</taxon>
    </lineage>
</organism>
<feature type="transmembrane region" description="Helical" evidence="4">
    <location>
        <begin position="28"/>
        <end position="50"/>
    </location>
</feature>
<feature type="coiled-coil region" evidence="3">
    <location>
        <begin position="492"/>
        <end position="545"/>
    </location>
</feature>
<dbReference type="Pfam" id="PF00092">
    <property type="entry name" value="VWA"/>
    <property type="match status" value="1"/>
</dbReference>
<feature type="coiled-coil region" evidence="3">
    <location>
        <begin position="577"/>
        <end position="632"/>
    </location>
</feature>
<reference evidence="6 7" key="1">
    <citation type="submission" date="2016-12" db="EMBL/GenBank/DDBJ databases">
        <title>Isolation and genomic insights into novel planktonic Zetaproteobacteria from stratified waters of the Chesapeake Bay.</title>
        <authorList>
            <person name="McAllister S.M."/>
            <person name="Kato S."/>
            <person name="Chan C.S."/>
            <person name="Chiu B.K."/>
            <person name="Field E.K."/>
        </authorList>
    </citation>
    <scope>NUCLEOTIDE SEQUENCE [LARGE SCALE GENOMIC DNA]</scope>
    <source>
        <strain evidence="6 7">CP-5</strain>
    </source>
</reference>
<evidence type="ECO:0000313" key="6">
    <source>
        <dbReference type="EMBL" id="ATX80317.1"/>
    </source>
</evidence>
<dbReference type="InterPro" id="IPR009970">
    <property type="entry name" value="HC2"/>
</dbReference>
<dbReference type="AlphaFoldDB" id="A0A2K8KZA3"/>
<dbReference type="InterPro" id="IPR036465">
    <property type="entry name" value="vWFA_dom_sf"/>
</dbReference>
<name>A0A2K8KZA3_MARES</name>
<dbReference type="Gene3D" id="3.40.50.410">
    <property type="entry name" value="von Willebrand factor, type A domain"/>
    <property type="match status" value="1"/>
</dbReference>
<keyword evidence="3" id="KW-0175">Coiled coil</keyword>
<keyword evidence="4" id="KW-0472">Membrane</keyword>
<dbReference type="PANTHER" id="PTHR10004:SF8">
    <property type="entry name" value="OS06G0538200 PROTEIN"/>
    <property type="match status" value="1"/>
</dbReference>
<dbReference type="InterPro" id="IPR013320">
    <property type="entry name" value="ConA-like_dom_sf"/>
</dbReference>
<feature type="coiled-coil region" evidence="3">
    <location>
        <begin position="365"/>
        <end position="446"/>
    </location>
</feature>
<proteinExistence type="inferred from homology"/>
<sequence length="958" mass="98668">MPVNKGWFFGRCHCWEGTLLNRIIKLNLMALTLLLPVAVFAANPAVLFVVDSSGSMWGQIEGTAKVYLARDALTKSISRLSINTDIGLVAYGHRNKGDCRDVELLAPIAPSRTSFINSVNSFTPKGMTPLSGSLDYAIKEMKKAGGKGTIVVLSDGIENCKGDPCKAAMSAGDDIRIHVIGFDVKADTSSQLSCIAKNGGGKFYAANSVSELSSAFDSVRREIALADPNNPINKLSEAEKGAAEKSALKAGQGYQEQLKITAAGLSAEGAAAEKAAAEKAAAEKAAAEKAAAEKAAAEKAAAEKAAAEKAAAEKAAAEKAAAEKAAAEKAAADKAAAEKAAADKAAAERAAAEKAAVEKAAADKAAAERAAAEKAAAERAAAEKAAVEKAAAERAAAEKAEAMAAAEKAAAEKVAARKAAAEKAAAERAAAEKAEAMAAAEKAAAEKVAARKAAAEKAAAERAAAEKVASSSYKGYQLQMLAVSKTFAAEKVDADRRAIERAAAEKAAAEKAAAEKAAAEAYMAKKRAEEKAAAEKAAAEKAIADKVAAEKAAVEKAAADKVAAEKAAAEKAVADKIAAEQAAADKVAAEKAAAEQAAADKIAAEKAAAEKAAAEKAAAEKAAAEKAAAEKAAVEKAAADKVAAEKAAAEKAVADKIAAEQAAADKVAAEKAAAEQAAADKIAAEKAAAEKAAANKVAAEKAAAEKAVADRIAAEKAAADRKPFVDLWDRESTEYESGVIYSDEFNGDFLSEAWQVINPSSKLMNSDGENLILMTKKSSLVKGDVPNLLVYNGDNLNGDFSVSVKLDSEFSAGKSGQAKQQTGLLFYRSGNDHVGLVISVEDEATFAKCGGRDCRQVVSARLIKVLNGEVSQVNGPYWIAWQKPGSTSMATRFAVHLKVEKVGFTYSAFASLDGDTWYEVGKVPFFGSKLKPAVFASSNSAYPYALVKLDHMVIKELP</sequence>
<dbReference type="SMART" id="SM00327">
    <property type="entry name" value="VWA"/>
    <property type="match status" value="1"/>
</dbReference>
<feature type="domain" description="VWFA" evidence="5">
    <location>
        <begin position="45"/>
        <end position="219"/>
    </location>
</feature>
<comment type="function">
    <text evidence="1">Might have a role in establishing the nucleoid structure of elementary bodies.</text>
</comment>
<dbReference type="Proteomes" id="UP000231701">
    <property type="component" value="Chromosome"/>
</dbReference>
<dbReference type="SUPFAM" id="SSF49899">
    <property type="entry name" value="Concanavalin A-like lectins/glucanases"/>
    <property type="match status" value="1"/>
</dbReference>
<evidence type="ECO:0000256" key="2">
    <source>
        <dbReference type="ARBA" id="ARBA00008424"/>
    </source>
</evidence>
<accession>A0A2K8KZA3</accession>
<evidence type="ECO:0000256" key="4">
    <source>
        <dbReference type="SAM" id="Phobius"/>
    </source>
</evidence>
<evidence type="ECO:0000313" key="7">
    <source>
        <dbReference type="Proteomes" id="UP000231701"/>
    </source>
</evidence>
<keyword evidence="4" id="KW-1133">Transmembrane helix</keyword>
<dbReference type="Gene3D" id="2.60.120.200">
    <property type="match status" value="1"/>
</dbReference>